<evidence type="ECO:0000313" key="1">
    <source>
        <dbReference type="EMBL" id="AWR95514.1"/>
    </source>
</evidence>
<keyword evidence="2" id="KW-1185">Reference proteome</keyword>
<dbReference type="Proteomes" id="UP000248044">
    <property type="component" value="Chromosome"/>
</dbReference>
<dbReference type="KEGG" id="abri:DFR85_13860"/>
<evidence type="ECO:0000313" key="2">
    <source>
        <dbReference type="Proteomes" id="UP000248044"/>
    </source>
</evidence>
<sequence>METSFYRQALIRNFISIILQSQDYKEEIKKQFSIDQNKERVCSSLEDLREMIEETSTYILGKEINDDEKEKIFSLIKDECI</sequence>
<gene>
    <name evidence="1" type="ORF">DFR85_13860</name>
</gene>
<accession>A0A2U9IHV2</accession>
<name>A0A2U9IHV2_9CREN</name>
<protein>
    <submittedName>
        <fullName evidence="1">Uncharacterized protein</fullName>
    </submittedName>
</protein>
<dbReference type="AlphaFoldDB" id="A0A2U9IHV2"/>
<dbReference type="GeneID" id="36833262"/>
<dbReference type="RefSeq" id="WP_110271392.1">
    <property type="nucleotide sequence ID" value="NZ_CP029289.2"/>
</dbReference>
<organism evidence="1 2">
    <name type="scientific">Acidianus brierleyi</name>
    <dbReference type="NCBI Taxonomy" id="41673"/>
    <lineage>
        <taxon>Archaea</taxon>
        <taxon>Thermoproteota</taxon>
        <taxon>Thermoprotei</taxon>
        <taxon>Sulfolobales</taxon>
        <taxon>Sulfolobaceae</taxon>
        <taxon>Acidianus</taxon>
    </lineage>
</organism>
<proteinExistence type="predicted"/>
<dbReference type="EMBL" id="CP029289">
    <property type="protein sequence ID" value="AWR95514.1"/>
    <property type="molecule type" value="Genomic_DNA"/>
</dbReference>
<reference evidence="1 2" key="1">
    <citation type="submission" date="2018-05" db="EMBL/GenBank/DDBJ databases">
        <title>Complete Genome Sequences of Extremely Thermoacidophilic, Metal-Mobilizing Type-Strain Members of the Archaeal Family Sulfolobaceae: Acidianus brierleyi DSM-1651T, Acidianus sulfidivorans DSM-18786T, Metallosphaera hakonensis DSM-7519T, and Metallosphaera prunae DSM-10039T.</title>
        <authorList>
            <person name="Counts J.A."/>
            <person name="Kelly R.M."/>
        </authorList>
    </citation>
    <scope>NUCLEOTIDE SEQUENCE [LARGE SCALE GENOMIC DNA]</scope>
    <source>
        <strain evidence="1 2">DSM 1651</strain>
    </source>
</reference>
<dbReference type="OrthoDB" id="34470at2157"/>